<dbReference type="VEuPathDB" id="VectorBase:AALF001373"/>
<evidence type="ECO:0000256" key="10">
    <source>
        <dbReference type="ARBA" id="ARBA00068717"/>
    </source>
</evidence>
<evidence type="ECO:0000256" key="4">
    <source>
        <dbReference type="ARBA" id="ARBA00022857"/>
    </source>
</evidence>
<evidence type="ECO:0000256" key="1">
    <source>
        <dbReference type="ARBA" id="ARBA00004141"/>
    </source>
</evidence>
<evidence type="ECO:0000259" key="14">
    <source>
        <dbReference type="SMART" id="SM00822"/>
    </source>
</evidence>
<dbReference type="VEuPathDB" id="VectorBase:AALFPA_051103"/>
<dbReference type="InterPro" id="IPR057326">
    <property type="entry name" value="KR_dom"/>
</dbReference>
<dbReference type="SMART" id="SM00822">
    <property type="entry name" value="PKS_KR"/>
    <property type="match status" value="1"/>
</dbReference>
<dbReference type="PRINTS" id="PR00081">
    <property type="entry name" value="GDHRDH"/>
</dbReference>
<comment type="similarity">
    <text evidence="2 12">Belongs to the short-chain dehydrogenases/reductases (SDR) family.</text>
</comment>
<dbReference type="PANTHER" id="PTHR24322:SF748">
    <property type="entry name" value="FI23927P1-RELATED"/>
    <property type="match status" value="1"/>
</dbReference>
<dbReference type="PRINTS" id="PR00080">
    <property type="entry name" value="SDRFAMILY"/>
</dbReference>
<keyword evidence="7" id="KW-0443">Lipid metabolism</keyword>
<name>A0A023EQS4_AEDAL</name>
<dbReference type="SUPFAM" id="SSF51735">
    <property type="entry name" value="NAD(P)-binding Rossmann-fold domains"/>
    <property type="match status" value="1"/>
</dbReference>
<dbReference type="GO" id="GO:0016020">
    <property type="term" value="C:membrane"/>
    <property type="evidence" value="ECO:0007669"/>
    <property type="project" value="UniProtKB-SubCell"/>
</dbReference>
<keyword evidence="13" id="KW-0175">Coiled coil</keyword>
<evidence type="ECO:0000256" key="9">
    <source>
        <dbReference type="ARBA" id="ARBA00059620"/>
    </source>
</evidence>
<evidence type="ECO:0000256" key="12">
    <source>
        <dbReference type="RuleBase" id="RU000363"/>
    </source>
</evidence>
<dbReference type="InterPro" id="IPR002347">
    <property type="entry name" value="SDR_fam"/>
</dbReference>
<evidence type="ECO:0000256" key="3">
    <source>
        <dbReference type="ARBA" id="ARBA00022692"/>
    </source>
</evidence>
<dbReference type="FunFam" id="3.40.50.720:FF:000131">
    <property type="entry name" value="Short-chain dehydrogenase/reductase 3"/>
    <property type="match status" value="1"/>
</dbReference>
<dbReference type="Pfam" id="PF00106">
    <property type="entry name" value="adh_short"/>
    <property type="match status" value="1"/>
</dbReference>
<dbReference type="EMBL" id="GAPW01002634">
    <property type="protein sequence ID" value="JAC10964.1"/>
    <property type="molecule type" value="mRNA"/>
</dbReference>
<accession>A0A023EQS4</accession>
<evidence type="ECO:0000256" key="6">
    <source>
        <dbReference type="ARBA" id="ARBA00023002"/>
    </source>
</evidence>
<keyword evidence="4" id="KW-0521">NADP</keyword>
<dbReference type="Gene3D" id="3.40.50.720">
    <property type="entry name" value="NAD(P)-binding Rossmann-like Domain"/>
    <property type="match status" value="1"/>
</dbReference>
<feature type="coiled-coil region" evidence="13">
    <location>
        <begin position="87"/>
        <end position="114"/>
    </location>
</feature>
<dbReference type="VEuPathDB" id="VectorBase:AALC636_010100"/>
<dbReference type="GO" id="GO:0005811">
    <property type="term" value="C:lipid droplet"/>
    <property type="evidence" value="ECO:0007669"/>
    <property type="project" value="TreeGrafter"/>
</dbReference>
<evidence type="ECO:0000256" key="8">
    <source>
        <dbReference type="ARBA" id="ARBA00023136"/>
    </source>
</evidence>
<evidence type="ECO:0000256" key="13">
    <source>
        <dbReference type="SAM" id="Coils"/>
    </source>
</evidence>
<comment type="subcellular location">
    <subcellularLocation>
        <location evidence="1">Membrane</location>
        <topology evidence="1">Multi-pass membrane protein</topology>
    </subcellularLocation>
</comment>
<dbReference type="PANTHER" id="PTHR24322">
    <property type="entry name" value="PKSB"/>
    <property type="match status" value="1"/>
</dbReference>
<evidence type="ECO:0000256" key="7">
    <source>
        <dbReference type="ARBA" id="ARBA00023098"/>
    </source>
</evidence>
<evidence type="ECO:0000256" key="11">
    <source>
        <dbReference type="ARBA" id="ARBA00082544"/>
    </source>
</evidence>
<dbReference type="PIRSF" id="PIRSF000126">
    <property type="entry name" value="11-beta-HSD1"/>
    <property type="match status" value="1"/>
</dbReference>
<keyword evidence="6" id="KW-0560">Oxidoreductase</keyword>
<feature type="domain" description="Ketoreductase" evidence="14">
    <location>
        <begin position="61"/>
        <end position="246"/>
    </location>
</feature>
<sequence length="322" mass="35823">MGSQVQSECEPAKRSPLLNVIAEVLCMVFDLVKVLSISIPLLTLSVVKILVPSKLKNVRGQTVLITGAGNGLGKAMALEFANRGSNLVIVDVDLEAAERTCAELRRERSVAAHAFRVDVSSYEQVEALVDNVYKNVGPVDVLINNAGVVGFNFLQDADEANINRMIDVNVKSVIWMTKHFLKRMIERKRGHIVSISSLAGIHPLPWATVYSTSKHAVNGFMGALTEQLRLQGHADEIRTSCVNPYYISTRKDITDFLKKPRFGILTTEYTAKCIVEGVLRNEATITVPRFFGLGVKFMQLFPTRVQQVIRDYILREYELNSA</sequence>
<keyword evidence="8" id="KW-0472">Membrane</keyword>
<dbReference type="GO" id="GO:0052650">
    <property type="term" value="F:all-trans-retinol dehydrogenase (NADP+) activity"/>
    <property type="evidence" value="ECO:0007669"/>
    <property type="project" value="UniProtKB-ARBA"/>
</dbReference>
<evidence type="ECO:0000256" key="2">
    <source>
        <dbReference type="ARBA" id="ARBA00006484"/>
    </source>
</evidence>
<reference evidence="15" key="1">
    <citation type="journal article" date="2014" name="PLoS Negl. Trop. Dis.">
        <title>Identification and characterization of seminal fluid proteins in the Asian tiger mosquito, Aedes albopictus.</title>
        <authorList>
            <person name="Boes K.E."/>
            <person name="Ribeiro J.M."/>
            <person name="Wong A."/>
            <person name="Harrington L.C."/>
            <person name="Wolfner M.F."/>
            <person name="Sirot L.K."/>
        </authorList>
    </citation>
    <scope>NUCLEOTIDE SEQUENCE</scope>
    <source>
        <tissue evidence="15">Reproductive organs</tissue>
    </source>
</reference>
<keyword evidence="5" id="KW-1133">Transmembrane helix</keyword>
<organism evidence="15">
    <name type="scientific">Aedes albopictus</name>
    <name type="common">Asian tiger mosquito</name>
    <name type="synonym">Stegomyia albopicta</name>
    <dbReference type="NCBI Taxonomy" id="7160"/>
    <lineage>
        <taxon>Eukaryota</taxon>
        <taxon>Metazoa</taxon>
        <taxon>Ecdysozoa</taxon>
        <taxon>Arthropoda</taxon>
        <taxon>Hexapoda</taxon>
        <taxon>Insecta</taxon>
        <taxon>Pterygota</taxon>
        <taxon>Neoptera</taxon>
        <taxon>Endopterygota</taxon>
        <taxon>Diptera</taxon>
        <taxon>Nematocera</taxon>
        <taxon>Culicoidea</taxon>
        <taxon>Culicidae</taxon>
        <taxon>Culicinae</taxon>
        <taxon>Aedini</taxon>
        <taxon>Aedes</taxon>
        <taxon>Stegomyia</taxon>
    </lineage>
</organism>
<proteinExistence type="evidence at transcript level"/>
<keyword evidence="3" id="KW-0812">Transmembrane</keyword>
<evidence type="ECO:0000256" key="5">
    <source>
        <dbReference type="ARBA" id="ARBA00022989"/>
    </source>
</evidence>
<evidence type="ECO:0000313" key="15">
    <source>
        <dbReference type="EMBL" id="JAC10964.1"/>
    </source>
</evidence>
<dbReference type="AlphaFoldDB" id="A0A023EQS4"/>
<dbReference type="InterPro" id="IPR036291">
    <property type="entry name" value="NAD(P)-bd_dom_sf"/>
</dbReference>
<protein>
    <recommendedName>
        <fullName evidence="10">Short-chain dehydrogenase/reductase 3</fullName>
    </recommendedName>
    <alternativeName>
        <fullName evidence="11">Retinal short-chain dehydrogenase/reductase 1</fullName>
    </alternativeName>
</protein>
<comment type="function">
    <text evidence="9">Catalyzes the reduction of all-trans-retinal to all-trans-retinol in the presence of NADPH.</text>
</comment>